<evidence type="ECO:0000313" key="2">
    <source>
        <dbReference type="Proteomes" id="UP000518752"/>
    </source>
</evidence>
<name>A0A8H5HDG2_9AGAR</name>
<comment type="caution">
    <text evidence="1">The sequence shown here is derived from an EMBL/GenBank/DDBJ whole genome shotgun (WGS) entry which is preliminary data.</text>
</comment>
<evidence type="ECO:0000313" key="1">
    <source>
        <dbReference type="EMBL" id="KAF5381511.1"/>
    </source>
</evidence>
<dbReference type="OrthoDB" id="2821064at2759"/>
<reference evidence="1 2" key="1">
    <citation type="journal article" date="2020" name="ISME J.">
        <title>Uncovering the hidden diversity of litter-decomposition mechanisms in mushroom-forming fungi.</title>
        <authorList>
            <person name="Floudas D."/>
            <person name="Bentzer J."/>
            <person name="Ahren D."/>
            <person name="Johansson T."/>
            <person name="Persson P."/>
            <person name="Tunlid A."/>
        </authorList>
    </citation>
    <scope>NUCLEOTIDE SEQUENCE [LARGE SCALE GENOMIC DNA]</scope>
    <source>
        <strain evidence="1 2">CBS 406.79</strain>
    </source>
</reference>
<keyword evidence="2" id="KW-1185">Reference proteome</keyword>
<organism evidence="1 2">
    <name type="scientific">Collybiopsis confluens</name>
    <dbReference type="NCBI Taxonomy" id="2823264"/>
    <lineage>
        <taxon>Eukaryota</taxon>
        <taxon>Fungi</taxon>
        <taxon>Dikarya</taxon>
        <taxon>Basidiomycota</taxon>
        <taxon>Agaricomycotina</taxon>
        <taxon>Agaricomycetes</taxon>
        <taxon>Agaricomycetidae</taxon>
        <taxon>Agaricales</taxon>
        <taxon>Marasmiineae</taxon>
        <taxon>Omphalotaceae</taxon>
        <taxon>Collybiopsis</taxon>
    </lineage>
</organism>
<sequence length="212" mass="24346">MVWSKIRPRTEVETHLAVPLAADVDMDPFLAPKQLLLMKGLVNHLPLLPNGTSEPQRIISYLILQICVLTGRPTKTLAQDHPPPPPRGTLCEGGRVPRYILGWIIPYDEALDLFSVPEYKAEDLDYYLNYTLFPRRWESSSSQGLEKYKSMTSPTVTSRGIEKILLILTLNFMHRTDPNYQQDGDAFLTKRLEDLSFDKNMLENLKWYKVSP</sequence>
<accession>A0A8H5HDG2</accession>
<protein>
    <submittedName>
        <fullName evidence="1">Uncharacterized protein</fullName>
    </submittedName>
</protein>
<dbReference type="EMBL" id="JAACJN010000057">
    <property type="protein sequence ID" value="KAF5381511.1"/>
    <property type="molecule type" value="Genomic_DNA"/>
</dbReference>
<dbReference type="AlphaFoldDB" id="A0A8H5HDG2"/>
<proteinExistence type="predicted"/>
<dbReference type="Proteomes" id="UP000518752">
    <property type="component" value="Unassembled WGS sequence"/>
</dbReference>
<gene>
    <name evidence="1" type="ORF">D9757_008153</name>
</gene>